<dbReference type="InterPro" id="IPR043504">
    <property type="entry name" value="Peptidase_S1_PA_chymotrypsin"/>
</dbReference>
<evidence type="ECO:0000256" key="5">
    <source>
        <dbReference type="ARBA" id="ARBA00023157"/>
    </source>
</evidence>
<dbReference type="Gene3D" id="2.40.10.10">
    <property type="entry name" value="Trypsin-like serine proteases"/>
    <property type="match status" value="2"/>
</dbReference>
<evidence type="ECO:0000256" key="2">
    <source>
        <dbReference type="ARBA" id="ARBA00022670"/>
    </source>
</evidence>
<keyword evidence="4" id="KW-0720">Serine protease</keyword>
<reference evidence="8" key="1">
    <citation type="journal article" date="2019" name="Int. J. Syst. Evol. Microbiol.">
        <title>The Global Catalogue of Microorganisms (GCM) 10K type strain sequencing project: providing services to taxonomists for standard genome sequencing and annotation.</title>
        <authorList>
            <consortium name="The Broad Institute Genomics Platform"/>
            <consortium name="The Broad Institute Genome Sequencing Center for Infectious Disease"/>
            <person name="Wu L."/>
            <person name="Ma J."/>
        </authorList>
    </citation>
    <scope>NUCLEOTIDE SEQUENCE [LARGE SCALE GENOMIC DNA]</scope>
    <source>
        <strain evidence="8">CGMCC 4.7643</strain>
    </source>
</reference>
<sequence length="213" mass="21161">MALALIGLTLFAAQPSYATGAVSITGGDVIWGTGGTHCTVGFNVHDRDGAPALLTAGHCGTGVRDWYADAELTQHVARTALVDFPGGDFTLAVYDPGVSAPSAVNLHDGTFQPITGPGEATVGERVARSGGRTGVRTGTVTGLNVTVNFPEGTVTGLIQTTVCGEPGDDGGSLYDGSTALGFAVGGSGDCASGGETFYEPVTTVLAAAGATLP</sequence>
<dbReference type="Proteomes" id="UP001597419">
    <property type="component" value="Unassembled WGS sequence"/>
</dbReference>
<evidence type="ECO:0000256" key="6">
    <source>
        <dbReference type="SAM" id="SignalP"/>
    </source>
</evidence>
<accession>A0ABW5GR53</accession>
<evidence type="ECO:0000313" key="8">
    <source>
        <dbReference type="Proteomes" id="UP001597419"/>
    </source>
</evidence>
<dbReference type="PRINTS" id="PR00861">
    <property type="entry name" value="ALYTICPTASE"/>
</dbReference>
<feature type="signal peptide" evidence="6">
    <location>
        <begin position="1"/>
        <end position="18"/>
    </location>
</feature>
<dbReference type="SUPFAM" id="SSF50494">
    <property type="entry name" value="Trypsin-like serine proteases"/>
    <property type="match status" value="1"/>
</dbReference>
<dbReference type="RefSeq" id="WP_345391856.1">
    <property type="nucleotide sequence ID" value="NZ_BAABHG010000005.1"/>
</dbReference>
<comment type="similarity">
    <text evidence="1">Belongs to the peptidase S1 family.</text>
</comment>
<organism evidence="7 8">
    <name type="scientific">Amycolatopsis samaneae</name>
    <dbReference type="NCBI Taxonomy" id="664691"/>
    <lineage>
        <taxon>Bacteria</taxon>
        <taxon>Bacillati</taxon>
        <taxon>Actinomycetota</taxon>
        <taxon>Actinomycetes</taxon>
        <taxon>Pseudonocardiales</taxon>
        <taxon>Pseudonocardiaceae</taxon>
        <taxon>Amycolatopsis</taxon>
    </lineage>
</organism>
<evidence type="ECO:0000256" key="4">
    <source>
        <dbReference type="ARBA" id="ARBA00022825"/>
    </source>
</evidence>
<evidence type="ECO:0000256" key="1">
    <source>
        <dbReference type="ARBA" id="ARBA00007664"/>
    </source>
</evidence>
<evidence type="ECO:0000313" key="7">
    <source>
        <dbReference type="EMBL" id="MFD2463299.1"/>
    </source>
</evidence>
<dbReference type="InterPro" id="IPR009003">
    <property type="entry name" value="Peptidase_S1_PA"/>
</dbReference>
<keyword evidence="5" id="KW-1015">Disulfide bond</keyword>
<name>A0ABW5GR53_9PSEU</name>
<dbReference type="EMBL" id="JBHUKU010000020">
    <property type="protein sequence ID" value="MFD2463299.1"/>
    <property type="molecule type" value="Genomic_DNA"/>
</dbReference>
<protein>
    <submittedName>
        <fullName evidence="7">S1 family peptidase</fullName>
    </submittedName>
</protein>
<dbReference type="PIRSF" id="PIRSF001134">
    <property type="entry name" value="Streptogrisin"/>
    <property type="match status" value="1"/>
</dbReference>
<proteinExistence type="inferred from homology"/>
<feature type="chain" id="PRO_5046755002" evidence="6">
    <location>
        <begin position="19"/>
        <end position="213"/>
    </location>
</feature>
<dbReference type="CDD" id="cd21112">
    <property type="entry name" value="alphaLP-like"/>
    <property type="match status" value="1"/>
</dbReference>
<gene>
    <name evidence="7" type="ORF">ACFSYJ_32130</name>
</gene>
<dbReference type="InterPro" id="IPR001316">
    <property type="entry name" value="Pept_S1A_streptogrisin"/>
</dbReference>
<keyword evidence="8" id="KW-1185">Reference proteome</keyword>
<keyword evidence="2" id="KW-0645">Protease</keyword>
<keyword evidence="6" id="KW-0732">Signal</keyword>
<keyword evidence="3" id="KW-0378">Hydrolase</keyword>
<evidence type="ECO:0000256" key="3">
    <source>
        <dbReference type="ARBA" id="ARBA00022801"/>
    </source>
</evidence>
<comment type="caution">
    <text evidence="7">The sequence shown here is derived from an EMBL/GenBank/DDBJ whole genome shotgun (WGS) entry which is preliminary data.</text>
</comment>